<accession>A0ABV1ERG4</accession>
<keyword evidence="3" id="KW-1185">Reference proteome</keyword>
<evidence type="ECO:0000256" key="1">
    <source>
        <dbReference type="SAM" id="MobiDB-lite"/>
    </source>
</evidence>
<dbReference type="RefSeq" id="WP_349140381.1">
    <property type="nucleotide sequence ID" value="NZ_JBBMFT010000005.1"/>
</dbReference>
<gene>
    <name evidence="2" type="ORF">WMO45_09195</name>
</gene>
<sequence>MENLLVVTYLENTDGSMDCDMAVWVSTGIGTMIDLEINDQYAIQKIREGAEYVNIYGTLNIESNTLLPEADIITLTQGGIYFNDIDAYTSSDVDSDTNSVGSSDLSDYDLG</sequence>
<comment type="caution">
    <text evidence="2">The sequence shown here is derived from an EMBL/GenBank/DDBJ whole genome shotgun (WGS) entry which is preliminary data.</text>
</comment>
<organism evidence="2 3">
    <name type="scientific">Flavonifractor hominis</name>
    <dbReference type="NCBI Taxonomy" id="3133178"/>
    <lineage>
        <taxon>Bacteria</taxon>
        <taxon>Bacillati</taxon>
        <taxon>Bacillota</taxon>
        <taxon>Clostridia</taxon>
        <taxon>Eubacteriales</taxon>
        <taxon>Oscillospiraceae</taxon>
        <taxon>Flavonifractor</taxon>
    </lineage>
</organism>
<name>A0ABV1ERG4_9FIRM</name>
<evidence type="ECO:0000313" key="2">
    <source>
        <dbReference type="EMBL" id="MEQ2456699.1"/>
    </source>
</evidence>
<reference evidence="2 3" key="1">
    <citation type="submission" date="2024-03" db="EMBL/GenBank/DDBJ databases">
        <title>Human intestinal bacterial collection.</title>
        <authorList>
            <person name="Pauvert C."/>
            <person name="Hitch T.C.A."/>
            <person name="Clavel T."/>
        </authorList>
    </citation>
    <scope>NUCLEOTIDE SEQUENCE [LARGE SCALE GENOMIC DNA]</scope>
    <source>
        <strain evidence="2 3">CLA-AP-H34</strain>
    </source>
</reference>
<feature type="compositionally biased region" description="Low complexity" evidence="1">
    <location>
        <begin position="91"/>
        <end position="104"/>
    </location>
</feature>
<dbReference type="Proteomes" id="UP001440599">
    <property type="component" value="Unassembled WGS sequence"/>
</dbReference>
<proteinExistence type="predicted"/>
<protein>
    <submittedName>
        <fullName evidence="2">Uncharacterized protein</fullName>
    </submittedName>
</protein>
<feature type="region of interest" description="Disordered" evidence="1">
    <location>
        <begin position="91"/>
        <end position="111"/>
    </location>
</feature>
<evidence type="ECO:0000313" key="3">
    <source>
        <dbReference type="Proteomes" id="UP001440599"/>
    </source>
</evidence>
<dbReference type="EMBL" id="JBBMFT010000005">
    <property type="protein sequence ID" value="MEQ2456699.1"/>
    <property type="molecule type" value="Genomic_DNA"/>
</dbReference>